<dbReference type="RefSeq" id="WP_129923091.1">
    <property type="nucleotide sequence ID" value="NZ_SEWE01000073.1"/>
</dbReference>
<sequence length="166" mass="18961">MPKHSLPYFGQIETDNLDEYYDASVEISGNEISIDLNFENTATDVSELNKISNFISCIEKYDIINRGYIENDYQDADGDTVKFYVEHHLEELAPEDLEELIDLAAARSEQEKQLLLRLKLVRVGLYPNGENSFAVFDYSIGEELTDDLIVINTDEKGVLEHMTIES</sequence>
<name>A0A4Q5L6E7_9BACT</name>
<gene>
    <name evidence="1" type="ORF">EWM57_20080</name>
</gene>
<accession>A0A4Q5L6E7</accession>
<dbReference type="AlphaFoldDB" id="A0A4Q5L6E7"/>
<dbReference type="Proteomes" id="UP000294155">
    <property type="component" value="Unassembled WGS sequence"/>
</dbReference>
<evidence type="ECO:0000313" key="1">
    <source>
        <dbReference type="EMBL" id="RYU75315.1"/>
    </source>
</evidence>
<protein>
    <submittedName>
        <fullName evidence="1">DUF2004 domain-containing protein</fullName>
    </submittedName>
</protein>
<keyword evidence="2" id="KW-1185">Reference proteome</keyword>
<evidence type="ECO:0000313" key="2">
    <source>
        <dbReference type="Proteomes" id="UP000294155"/>
    </source>
</evidence>
<dbReference type="OrthoDB" id="1091595at2"/>
<organism evidence="1 2">
    <name type="scientific">Hymenobacter persicinus</name>
    <dbReference type="NCBI Taxonomy" id="2025506"/>
    <lineage>
        <taxon>Bacteria</taxon>
        <taxon>Pseudomonadati</taxon>
        <taxon>Bacteroidota</taxon>
        <taxon>Cytophagia</taxon>
        <taxon>Cytophagales</taxon>
        <taxon>Hymenobacteraceae</taxon>
        <taxon>Hymenobacter</taxon>
    </lineage>
</organism>
<proteinExistence type="predicted"/>
<dbReference type="EMBL" id="SEWE01000073">
    <property type="protein sequence ID" value="RYU75315.1"/>
    <property type="molecule type" value="Genomic_DNA"/>
</dbReference>
<reference evidence="1 2" key="1">
    <citation type="submission" date="2019-02" db="EMBL/GenBank/DDBJ databases">
        <title>Bacterial novel species isolated from soil.</title>
        <authorList>
            <person name="Jung H.-Y."/>
        </authorList>
    </citation>
    <scope>NUCLEOTIDE SEQUENCE [LARGE SCALE GENOMIC DNA]</scope>
    <source>
        <strain evidence="1 2">1-3-3-3</strain>
    </source>
</reference>
<comment type="caution">
    <text evidence="1">The sequence shown here is derived from an EMBL/GenBank/DDBJ whole genome shotgun (WGS) entry which is preliminary data.</text>
</comment>